<protein>
    <recommendedName>
        <fullName evidence="3">Rrf2 family transcriptional regulator</fullName>
    </recommendedName>
</protein>
<dbReference type="NCBIfam" id="TIGR00738">
    <property type="entry name" value="rrf2_super"/>
    <property type="match status" value="1"/>
</dbReference>
<dbReference type="PANTHER" id="PTHR33221">
    <property type="entry name" value="WINGED HELIX-TURN-HELIX TRANSCRIPTIONAL REGULATOR, RRF2 FAMILY"/>
    <property type="match status" value="1"/>
</dbReference>
<dbReference type="PANTHER" id="PTHR33221:SF5">
    <property type="entry name" value="HTH-TYPE TRANSCRIPTIONAL REGULATOR ISCR"/>
    <property type="match status" value="1"/>
</dbReference>
<comment type="caution">
    <text evidence="2">The sequence shown here is derived from an EMBL/GenBank/DDBJ whole genome shotgun (WGS) entry which is preliminary data.</text>
</comment>
<sequence length="153" mass="17273">MIKLSTKGRYGTRLMLNLAHNYNNGNEAVILKSVSDNEEISIRYLEQIVIPLKINRLVKSIRGAGGGYTLARRPSEIKVSDILHALEGSCCLVDCIEDPDYCHRIPICASFEIWKEASRLLKDYFESITLQDLIKIDDKKKPKGKVKSKAKGH</sequence>
<dbReference type="Gene3D" id="1.10.10.10">
    <property type="entry name" value="Winged helix-like DNA-binding domain superfamily/Winged helix DNA-binding domain"/>
    <property type="match status" value="1"/>
</dbReference>
<dbReference type="PROSITE" id="PS51197">
    <property type="entry name" value="HTH_RRF2_2"/>
    <property type="match status" value="1"/>
</dbReference>
<dbReference type="GO" id="GO:0003700">
    <property type="term" value="F:DNA-binding transcription factor activity"/>
    <property type="evidence" value="ECO:0007669"/>
    <property type="project" value="TreeGrafter"/>
</dbReference>
<reference evidence="2" key="1">
    <citation type="journal article" date="2015" name="Nature">
        <title>Complex archaea that bridge the gap between prokaryotes and eukaryotes.</title>
        <authorList>
            <person name="Spang A."/>
            <person name="Saw J.H."/>
            <person name="Jorgensen S.L."/>
            <person name="Zaremba-Niedzwiedzka K."/>
            <person name="Martijn J."/>
            <person name="Lind A.E."/>
            <person name="van Eijk R."/>
            <person name="Schleper C."/>
            <person name="Guy L."/>
            <person name="Ettema T.J."/>
        </authorList>
    </citation>
    <scope>NUCLEOTIDE SEQUENCE</scope>
</reference>
<dbReference type="EMBL" id="LAZR01005969">
    <property type="protein sequence ID" value="KKM95737.1"/>
    <property type="molecule type" value="Genomic_DNA"/>
</dbReference>
<dbReference type="InterPro" id="IPR000944">
    <property type="entry name" value="Tscrpt_reg_Rrf2"/>
</dbReference>
<dbReference type="AlphaFoldDB" id="A0A0F9PRE3"/>
<dbReference type="SUPFAM" id="SSF46785">
    <property type="entry name" value="Winged helix' DNA-binding domain"/>
    <property type="match status" value="1"/>
</dbReference>
<organism evidence="2">
    <name type="scientific">marine sediment metagenome</name>
    <dbReference type="NCBI Taxonomy" id="412755"/>
    <lineage>
        <taxon>unclassified sequences</taxon>
        <taxon>metagenomes</taxon>
        <taxon>ecological metagenomes</taxon>
    </lineage>
</organism>
<evidence type="ECO:0000313" key="2">
    <source>
        <dbReference type="EMBL" id="KKM95737.1"/>
    </source>
</evidence>
<evidence type="ECO:0000256" key="1">
    <source>
        <dbReference type="ARBA" id="ARBA00023125"/>
    </source>
</evidence>
<dbReference type="InterPro" id="IPR030489">
    <property type="entry name" value="TR_Rrf2-type_CS"/>
</dbReference>
<dbReference type="GO" id="GO:0005829">
    <property type="term" value="C:cytosol"/>
    <property type="evidence" value="ECO:0007669"/>
    <property type="project" value="TreeGrafter"/>
</dbReference>
<evidence type="ECO:0008006" key="3">
    <source>
        <dbReference type="Google" id="ProtNLM"/>
    </source>
</evidence>
<dbReference type="PROSITE" id="PS01332">
    <property type="entry name" value="HTH_RRF2_1"/>
    <property type="match status" value="1"/>
</dbReference>
<keyword evidence="1" id="KW-0238">DNA-binding</keyword>
<name>A0A0F9PRE3_9ZZZZ</name>
<gene>
    <name evidence="2" type="ORF">LCGC14_1185210</name>
</gene>
<dbReference type="Pfam" id="PF02082">
    <property type="entry name" value="Rrf2"/>
    <property type="match status" value="1"/>
</dbReference>
<dbReference type="GO" id="GO:0003677">
    <property type="term" value="F:DNA binding"/>
    <property type="evidence" value="ECO:0007669"/>
    <property type="project" value="UniProtKB-KW"/>
</dbReference>
<proteinExistence type="predicted"/>
<accession>A0A0F9PRE3</accession>
<dbReference type="InterPro" id="IPR036390">
    <property type="entry name" value="WH_DNA-bd_sf"/>
</dbReference>
<dbReference type="InterPro" id="IPR036388">
    <property type="entry name" value="WH-like_DNA-bd_sf"/>
</dbReference>